<evidence type="ECO:0000259" key="4">
    <source>
        <dbReference type="Pfam" id="PF17177"/>
    </source>
</evidence>
<gene>
    <name evidence="5" type="ORF">WJX81_000991</name>
</gene>
<comment type="caution">
    <text evidence="5">The sequence shown here is derived from an EMBL/GenBank/DDBJ whole genome shotgun (WGS) entry which is preliminary data.</text>
</comment>
<feature type="repeat" description="PPR" evidence="3">
    <location>
        <begin position="270"/>
        <end position="304"/>
    </location>
</feature>
<evidence type="ECO:0000313" key="6">
    <source>
        <dbReference type="Proteomes" id="UP001445335"/>
    </source>
</evidence>
<accession>A0AAW1QDS4</accession>
<dbReference type="InterPro" id="IPR011990">
    <property type="entry name" value="TPR-like_helical_dom_sf"/>
</dbReference>
<feature type="domain" description="PROP1-like PPR" evidence="4">
    <location>
        <begin position="271"/>
        <end position="368"/>
    </location>
</feature>
<dbReference type="PANTHER" id="PTHR47447">
    <property type="entry name" value="OS03G0856100 PROTEIN"/>
    <property type="match status" value="1"/>
</dbReference>
<dbReference type="Gene3D" id="1.25.40.10">
    <property type="entry name" value="Tetratricopeptide repeat domain"/>
    <property type="match status" value="2"/>
</dbReference>
<dbReference type="InterPro" id="IPR033443">
    <property type="entry name" value="PROP1-like_PPR_dom"/>
</dbReference>
<proteinExistence type="inferred from homology"/>
<evidence type="ECO:0000256" key="2">
    <source>
        <dbReference type="ARBA" id="ARBA00022737"/>
    </source>
</evidence>
<organism evidence="5 6">
    <name type="scientific">Elliptochloris bilobata</name>
    <dbReference type="NCBI Taxonomy" id="381761"/>
    <lineage>
        <taxon>Eukaryota</taxon>
        <taxon>Viridiplantae</taxon>
        <taxon>Chlorophyta</taxon>
        <taxon>core chlorophytes</taxon>
        <taxon>Trebouxiophyceae</taxon>
        <taxon>Trebouxiophyceae incertae sedis</taxon>
        <taxon>Elliptochloris clade</taxon>
        <taxon>Elliptochloris</taxon>
    </lineage>
</organism>
<dbReference type="NCBIfam" id="TIGR00756">
    <property type="entry name" value="PPR"/>
    <property type="match status" value="1"/>
</dbReference>
<sequence>MCSQRTQPLAWGVGLLRRGLREPTPPRKRSRRQPSRRRELQHWILEQLLTGGITGCIDAMRGHAATRTVEAYGIALSLVAREPRATWQWAADFGLGGMRSLAGGLMRDSLPANAFDLVYTAMREDGLSPNAWCIRQGLSSRARRSPRDALMLVAQMADAGAKVQYSHVQTLVDRFAEAGDPQGLLDVFTYARDWGISFEQIWVTQLVAAYGRAGRPEGARMAMLEAARAGMRTGTEHQLRASAVALGRAGFLDEAQERVDAFERARGRLTHETFQALLHLYAQAGMPEDAAAIMARIEAAGFVPKARDWSALLRAHAKLGDLEGAGAVCAAMAEAGVPADQGAYAALAHVYMLHSDTAAIHDMLPMVRSLGRIAPHSPAAAVWDLLARTHVYRGEVAEARAVLADAPPEILSDSRAYKKLALQLYMSGWEQDAAEVLGGMVAVGLAREEDVPRILDSFDVLLGRKRADGGEVAQPGERLFASAKEALEALERGWDEPAELDAYREHKAYE</sequence>
<name>A0AAW1QDS4_9CHLO</name>
<dbReference type="PANTHER" id="PTHR47447:SF17">
    <property type="entry name" value="OS12G0638900 PROTEIN"/>
    <property type="match status" value="1"/>
</dbReference>
<dbReference type="Pfam" id="PF17177">
    <property type="entry name" value="PPR_long"/>
    <property type="match status" value="1"/>
</dbReference>
<reference evidence="5 6" key="1">
    <citation type="journal article" date="2024" name="Nat. Commun.">
        <title>Phylogenomics reveals the evolutionary origins of lichenization in chlorophyte algae.</title>
        <authorList>
            <person name="Puginier C."/>
            <person name="Libourel C."/>
            <person name="Otte J."/>
            <person name="Skaloud P."/>
            <person name="Haon M."/>
            <person name="Grisel S."/>
            <person name="Petersen M."/>
            <person name="Berrin J.G."/>
            <person name="Delaux P.M."/>
            <person name="Dal Grande F."/>
            <person name="Keller J."/>
        </authorList>
    </citation>
    <scope>NUCLEOTIDE SEQUENCE [LARGE SCALE GENOMIC DNA]</scope>
    <source>
        <strain evidence="5 6">SAG 245.80</strain>
    </source>
</reference>
<comment type="similarity">
    <text evidence="1">Belongs to the PPR family. P subfamily.</text>
</comment>
<dbReference type="Proteomes" id="UP001445335">
    <property type="component" value="Unassembled WGS sequence"/>
</dbReference>
<evidence type="ECO:0000256" key="3">
    <source>
        <dbReference type="PROSITE-ProRule" id="PRU00708"/>
    </source>
</evidence>
<dbReference type="EMBL" id="JALJOU010000117">
    <property type="protein sequence ID" value="KAK9819556.1"/>
    <property type="molecule type" value="Genomic_DNA"/>
</dbReference>
<dbReference type="PROSITE" id="PS51375">
    <property type="entry name" value="PPR"/>
    <property type="match status" value="1"/>
</dbReference>
<protein>
    <recommendedName>
        <fullName evidence="4">PROP1-like PPR domain-containing protein</fullName>
    </recommendedName>
</protein>
<keyword evidence="2" id="KW-0677">Repeat</keyword>
<keyword evidence="6" id="KW-1185">Reference proteome</keyword>
<evidence type="ECO:0000256" key="1">
    <source>
        <dbReference type="ARBA" id="ARBA00007626"/>
    </source>
</evidence>
<dbReference type="AlphaFoldDB" id="A0AAW1QDS4"/>
<dbReference type="InterPro" id="IPR002885">
    <property type="entry name" value="PPR_rpt"/>
</dbReference>
<evidence type="ECO:0000313" key="5">
    <source>
        <dbReference type="EMBL" id="KAK9819556.1"/>
    </source>
</evidence>